<protein>
    <submittedName>
        <fullName evidence="3">DUF2339 domain-containing protein</fullName>
    </submittedName>
</protein>
<dbReference type="Proteomes" id="UP000285961">
    <property type="component" value="Unassembled WGS sequence"/>
</dbReference>
<feature type="transmembrane region" description="Helical" evidence="2">
    <location>
        <begin position="404"/>
        <end position="423"/>
    </location>
</feature>
<feature type="transmembrane region" description="Helical" evidence="2">
    <location>
        <begin position="34"/>
        <end position="58"/>
    </location>
</feature>
<feature type="transmembrane region" description="Helical" evidence="2">
    <location>
        <begin position="319"/>
        <end position="339"/>
    </location>
</feature>
<feature type="transmembrane region" description="Helical" evidence="2">
    <location>
        <begin position="491"/>
        <end position="510"/>
    </location>
</feature>
<comment type="caution">
    <text evidence="3">The sequence shown here is derived from an EMBL/GenBank/DDBJ whole genome shotgun (WGS) entry which is preliminary data.</text>
</comment>
<feature type="region of interest" description="Disordered" evidence="1">
    <location>
        <begin position="80"/>
        <end position="109"/>
    </location>
</feature>
<evidence type="ECO:0000313" key="4">
    <source>
        <dbReference type="Proteomes" id="UP000285961"/>
    </source>
</evidence>
<dbReference type="Pfam" id="PF10101">
    <property type="entry name" value="DUF2339"/>
    <property type="match status" value="1"/>
</dbReference>
<keyword evidence="2" id="KW-0812">Transmembrane</keyword>
<dbReference type="PANTHER" id="PTHR38434:SF1">
    <property type="entry name" value="BLL2549 PROTEIN"/>
    <property type="match status" value="1"/>
</dbReference>
<feature type="transmembrane region" description="Helical" evidence="2">
    <location>
        <begin position="522"/>
        <end position="544"/>
    </location>
</feature>
<sequence>MTNKVVSLFNGRTRVAQVGPVYRRNGGERMASGFILMSLIWLLLLILVPILLAQVLNLSRNVKDLKRRLEQLEGLSLGPVHLPSPGEPPPKPPPQPVQATAPIPAPSQPEPVKTVAALAKPKADLEAIIGGSLLNRVGVVAFVFGVAFFLKYAFDNRWIGETGRVILGLFAGLVFLGLGERYQRKDYPRFSQGLTGGGIALLYLSIYAAFGFYHLIPQVPAFGFMICVTAASVVLAVRYRALPIAILATLGGFLTPFLLSTGVDNQRVLFSYIFLLNLGVLGLAYFKNWQLLNYQSFILTAITFIAWMVRFYVPEKLWTTVFFLTLFFLVFAFLAILYNIIHSRSATAPELILAFLNAGLYFGAMYLLLEDKYHDYLGLFSLAMAGIYIGLSYFTHARHEKGRFLIWMFLGLAATFVTLAIPIQLKQNWVTIGWAVEGAILSYIAFRYRSWNVFLAAFAILALVFFRLIFFDVQLSRQFVQEEYVLLVNKRGLSFIVGIAAMLLAGYWSAKASLKSSTEARAAAGCLLIIANVLAIILLSVEAYDFLEYLRYQNRIPHAVSRHAQQLSLSIIWALYAAFLIVAGIWKGYKPIRYMALLLFSLTILKVFFLDLSGLERFYRIISFIALGIILIAVSFLYQKYKHVLIGPTATGGESE</sequence>
<keyword evidence="2" id="KW-1133">Transmembrane helix</keyword>
<evidence type="ECO:0000256" key="2">
    <source>
        <dbReference type="SAM" id="Phobius"/>
    </source>
</evidence>
<reference evidence="3 4" key="1">
    <citation type="journal article" date="2017" name="ISME J.">
        <title>Energy and carbon metabolisms in a deep terrestrial subsurface fluid microbial community.</title>
        <authorList>
            <person name="Momper L."/>
            <person name="Jungbluth S.P."/>
            <person name="Lee M.D."/>
            <person name="Amend J.P."/>
        </authorList>
    </citation>
    <scope>NUCLEOTIDE SEQUENCE [LARGE SCALE GENOMIC DNA]</scope>
    <source>
        <strain evidence="3">SURF_17</strain>
    </source>
</reference>
<feature type="transmembrane region" description="Helical" evidence="2">
    <location>
        <begin position="133"/>
        <end position="153"/>
    </location>
</feature>
<organism evidence="3 4">
    <name type="scientific">Candidatus Abyssobacteria bacterium SURF_17</name>
    <dbReference type="NCBI Taxonomy" id="2093361"/>
    <lineage>
        <taxon>Bacteria</taxon>
        <taxon>Pseudomonadati</taxon>
        <taxon>Candidatus Hydrogenedentota</taxon>
        <taxon>Candidatus Abyssobacteria</taxon>
    </lineage>
</organism>
<feature type="transmembrane region" description="Helical" evidence="2">
    <location>
        <begin position="194"/>
        <end position="213"/>
    </location>
</feature>
<name>A0A419F559_9BACT</name>
<gene>
    <name evidence="3" type="ORF">C4532_04235</name>
</gene>
<feature type="transmembrane region" description="Helical" evidence="2">
    <location>
        <begin position="564"/>
        <end position="585"/>
    </location>
</feature>
<keyword evidence="2" id="KW-0472">Membrane</keyword>
<feature type="transmembrane region" description="Helical" evidence="2">
    <location>
        <begin position="165"/>
        <end position="182"/>
    </location>
</feature>
<evidence type="ECO:0000256" key="1">
    <source>
        <dbReference type="SAM" id="MobiDB-lite"/>
    </source>
</evidence>
<dbReference type="InterPro" id="IPR019286">
    <property type="entry name" value="DUF2339_TM"/>
</dbReference>
<feature type="transmembrane region" description="Helical" evidence="2">
    <location>
        <begin position="453"/>
        <end position="471"/>
    </location>
</feature>
<evidence type="ECO:0000313" key="3">
    <source>
        <dbReference type="EMBL" id="RJP73527.1"/>
    </source>
</evidence>
<dbReference type="PANTHER" id="PTHR38434">
    <property type="entry name" value="BLL2549 PROTEIN"/>
    <property type="match status" value="1"/>
</dbReference>
<feature type="transmembrane region" description="Helical" evidence="2">
    <location>
        <begin position="375"/>
        <end position="395"/>
    </location>
</feature>
<proteinExistence type="predicted"/>
<feature type="compositionally biased region" description="Pro residues" evidence="1">
    <location>
        <begin position="85"/>
        <end position="96"/>
    </location>
</feature>
<feature type="transmembrane region" description="Helical" evidence="2">
    <location>
        <begin position="293"/>
        <end position="313"/>
    </location>
</feature>
<feature type="transmembrane region" description="Helical" evidence="2">
    <location>
        <begin position="592"/>
        <end position="612"/>
    </location>
</feature>
<feature type="transmembrane region" description="Helical" evidence="2">
    <location>
        <begin position="244"/>
        <end position="263"/>
    </location>
</feature>
<accession>A0A419F559</accession>
<feature type="transmembrane region" description="Helical" evidence="2">
    <location>
        <begin position="269"/>
        <end position="286"/>
    </location>
</feature>
<feature type="transmembrane region" description="Helical" evidence="2">
    <location>
        <begin position="351"/>
        <end position="369"/>
    </location>
</feature>
<feature type="transmembrane region" description="Helical" evidence="2">
    <location>
        <begin position="618"/>
        <end position="638"/>
    </location>
</feature>
<dbReference type="AlphaFoldDB" id="A0A419F559"/>
<dbReference type="EMBL" id="QZKI01000026">
    <property type="protein sequence ID" value="RJP73527.1"/>
    <property type="molecule type" value="Genomic_DNA"/>
</dbReference>
<feature type="transmembrane region" description="Helical" evidence="2">
    <location>
        <begin position="429"/>
        <end position="446"/>
    </location>
</feature>